<proteinExistence type="predicted"/>
<feature type="transmembrane region" description="Helical" evidence="1">
    <location>
        <begin position="414"/>
        <end position="433"/>
    </location>
</feature>
<dbReference type="SUPFAM" id="SSF103473">
    <property type="entry name" value="MFS general substrate transporter"/>
    <property type="match status" value="1"/>
</dbReference>
<sequence length="443" mass="47117">MHWPRPRCPSPLQHQLMDSGLPSDSKLPVAASAFEGPDELPSEAMTVPDGGLRAWTTIAGAWLVLFGTFGYIYSFGVFEEYYALVYLTNHTPSSIAWIGSFQLMSPFALGIVSGQLLDAGHFHSTEIFGDISQVFMNPQLVSFYPFSLRFSQGLGMGLGLGFTFIPTVAVCSHYFSKRRGLASGIALSGLALGATIFPISDHLLPKIGFGPAVRSTGYVVLAAIIPGNMLMRARLPPRSQRPGAVAPNIGSFFTDAPYMWSIAGLALASIGVTFPLIYIQLFATQHSVGSSIAFYSIAIMNGSSAVGRIVGTHLADVYGPFNVQIGCTMSTGALVWAVLGIHNTWTLVLVSALYGILSGLALAVACLASQAKSPSEVGARTGVAMALASLGFLTSSPIQGALLTENFLWIRPTAFAGSLMFAGSLVLVWARLLRTRRVSSHRV</sequence>
<organism evidence="2 3">
    <name type="scientific">Roridomyces roridus</name>
    <dbReference type="NCBI Taxonomy" id="1738132"/>
    <lineage>
        <taxon>Eukaryota</taxon>
        <taxon>Fungi</taxon>
        <taxon>Dikarya</taxon>
        <taxon>Basidiomycota</taxon>
        <taxon>Agaricomycotina</taxon>
        <taxon>Agaricomycetes</taxon>
        <taxon>Agaricomycetidae</taxon>
        <taxon>Agaricales</taxon>
        <taxon>Marasmiineae</taxon>
        <taxon>Mycenaceae</taxon>
        <taxon>Roridomyces</taxon>
    </lineage>
</organism>
<feature type="transmembrane region" description="Helical" evidence="1">
    <location>
        <begin position="95"/>
        <end position="117"/>
    </location>
</feature>
<dbReference type="PANTHER" id="PTHR11360">
    <property type="entry name" value="MONOCARBOXYLATE TRANSPORTER"/>
    <property type="match status" value="1"/>
</dbReference>
<feature type="transmembrane region" description="Helical" evidence="1">
    <location>
        <begin position="381"/>
        <end position="402"/>
    </location>
</feature>
<dbReference type="Gene3D" id="1.20.1250.20">
    <property type="entry name" value="MFS general substrate transporter like domains"/>
    <property type="match status" value="1"/>
</dbReference>
<feature type="transmembrane region" description="Helical" evidence="1">
    <location>
        <begin position="317"/>
        <end position="339"/>
    </location>
</feature>
<dbReference type="Proteomes" id="UP001221142">
    <property type="component" value="Unassembled WGS sequence"/>
</dbReference>
<keyword evidence="1" id="KW-0812">Transmembrane</keyword>
<dbReference type="AlphaFoldDB" id="A0AAD7BR05"/>
<protein>
    <submittedName>
        <fullName evidence="2">MFS general substrate transporter</fullName>
    </submittedName>
</protein>
<evidence type="ECO:0000313" key="2">
    <source>
        <dbReference type="EMBL" id="KAJ7627482.1"/>
    </source>
</evidence>
<keyword evidence="1" id="KW-0472">Membrane</keyword>
<feature type="transmembrane region" description="Helical" evidence="1">
    <location>
        <begin position="154"/>
        <end position="174"/>
    </location>
</feature>
<feature type="transmembrane region" description="Helical" evidence="1">
    <location>
        <begin position="258"/>
        <end position="280"/>
    </location>
</feature>
<reference evidence="2" key="1">
    <citation type="submission" date="2023-03" db="EMBL/GenBank/DDBJ databases">
        <title>Massive genome expansion in bonnet fungi (Mycena s.s.) driven by repeated elements and novel gene families across ecological guilds.</title>
        <authorList>
            <consortium name="Lawrence Berkeley National Laboratory"/>
            <person name="Harder C.B."/>
            <person name="Miyauchi S."/>
            <person name="Viragh M."/>
            <person name="Kuo A."/>
            <person name="Thoen E."/>
            <person name="Andreopoulos B."/>
            <person name="Lu D."/>
            <person name="Skrede I."/>
            <person name="Drula E."/>
            <person name="Henrissat B."/>
            <person name="Morin E."/>
            <person name="Kohler A."/>
            <person name="Barry K."/>
            <person name="LaButti K."/>
            <person name="Morin E."/>
            <person name="Salamov A."/>
            <person name="Lipzen A."/>
            <person name="Mereny Z."/>
            <person name="Hegedus B."/>
            <person name="Baldrian P."/>
            <person name="Stursova M."/>
            <person name="Weitz H."/>
            <person name="Taylor A."/>
            <person name="Grigoriev I.V."/>
            <person name="Nagy L.G."/>
            <person name="Martin F."/>
            <person name="Kauserud H."/>
        </authorList>
    </citation>
    <scope>NUCLEOTIDE SEQUENCE</scope>
    <source>
        <strain evidence="2">9284</strain>
    </source>
</reference>
<keyword evidence="3" id="KW-1185">Reference proteome</keyword>
<feature type="transmembrane region" description="Helical" evidence="1">
    <location>
        <begin position="292"/>
        <end position="310"/>
    </location>
</feature>
<feature type="transmembrane region" description="Helical" evidence="1">
    <location>
        <begin position="54"/>
        <end position="74"/>
    </location>
</feature>
<accession>A0AAD7BR05</accession>
<dbReference type="PANTHER" id="PTHR11360:SF234">
    <property type="entry name" value="MFS-TYPE TRANSPORTER DBAD-RELATED"/>
    <property type="match status" value="1"/>
</dbReference>
<feature type="transmembrane region" description="Helical" evidence="1">
    <location>
        <begin position="181"/>
        <end position="200"/>
    </location>
</feature>
<evidence type="ECO:0000313" key="3">
    <source>
        <dbReference type="Proteomes" id="UP001221142"/>
    </source>
</evidence>
<dbReference type="InterPro" id="IPR036259">
    <property type="entry name" value="MFS_trans_sf"/>
</dbReference>
<evidence type="ECO:0000256" key="1">
    <source>
        <dbReference type="SAM" id="Phobius"/>
    </source>
</evidence>
<feature type="transmembrane region" description="Helical" evidence="1">
    <location>
        <begin position="345"/>
        <end position="369"/>
    </location>
</feature>
<feature type="transmembrane region" description="Helical" evidence="1">
    <location>
        <begin position="212"/>
        <end position="231"/>
    </location>
</feature>
<gene>
    <name evidence="2" type="ORF">FB45DRAFT_921448</name>
</gene>
<dbReference type="InterPro" id="IPR050327">
    <property type="entry name" value="Proton-linked_MCT"/>
</dbReference>
<name>A0AAD7BR05_9AGAR</name>
<comment type="caution">
    <text evidence="2">The sequence shown here is derived from an EMBL/GenBank/DDBJ whole genome shotgun (WGS) entry which is preliminary data.</text>
</comment>
<dbReference type="EMBL" id="JARKIF010000011">
    <property type="protein sequence ID" value="KAJ7627482.1"/>
    <property type="molecule type" value="Genomic_DNA"/>
</dbReference>
<keyword evidence="1" id="KW-1133">Transmembrane helix</keyword>